<accession>B8IUR5</accession>
<dbReference type="RefSeq" id="WP_015928819.1">
    <property type="nucleotide sequence ID" value="NC_011894.1"/>
</dbReference>
<name>B8IUR5_METNO</name>
<dbReference type="PANTHER" id="PTHR32439:SF9">
    <property type="entry name" value="BLR3264 PROTEIN"/>
    <property type="match status" value="1"/>
</dbReference>
<dbReference type="InterPro" id="IPR045854">
    <property type="entry name" value="NO2/SO3_Rdtase_4Fe4S_sf"/>
</dbReference>
<evidence type="ECO:0000256" key="6">
    <source>
        <dbReference type="ARBA" id="ARBA00023014"/>
    </source>
</evidence>
<gene>
    <name evidence="8" type="ordered locus">Mnod_2150</name>
</gene>
<dbReference type="Gene3D" id="3.90.480.20">
    <property type="match status" value="2"/>
</dbReference>
<keyword evidence="1" id="KW-0004">4Fe-4S</keyword>
<dbReference type="STRING" id="460265.Mnod_2150"/>
<evidence type="ECO:0000256" key="4">
    <source>
        <dbReference type="ARBA" id="ARBA00023002"/>
    </source>
</evidence>
<dbReference type="Proteomes" id="UP000008207">
    <property type="component" value="Chromosome"/>
</dbReference>
<keyword evidence="2" id="KW-0349">Heme</keyword>
<sequence>MTPAPRRGWCPGVARPMPTGDGLLVRVHPPAGLLTAAQARAVAEGARENGNGLIDVTARGNLQVRGVRPETHEALATRIAAAGLGDRRGDGGPQRLTLSSPLAGLDPGLAWLIEAVEAAGRAVAGLPAKTLVAVEGDACGLGPVEADIWIRRIGGMRGIPSPVRERGRGEGPGPFRHESLSVVLAAGRFSLPAEPPGPSPLPLSRTGEGFPAAGSEMFALAVAGAEGPVWAEPVAAERVEPAVTAILTGFARTGARRVRELDPAARCGLLAAADLDSGGSPPAAAQPPAPGLRPLGDGRVALVAELPFGRCDAARLVRLAEAGARNGDGLLRLTPWRGVMMVAADEAGAARLWDAAQESSLIVGPADPRRAVAACPGAPACASGGTPAQAHAARLAAERADLARLGLTVHVSGCPKGCAHPAPADLTLVGRPDGRYGVVRGGHAGADTRLTLTFEAVLERLNSPVTATDLIDAFREPA</sequence>
<dbReference type="eggNOG" id="COG0155">
    <property type="taxonomic scope" value="Bacteria"/>
</dbReference>
<dbReference type="GO" id="GO:0046872">
    <property type="term" value="F:metal ion binding"/>
    <property type="evidence" value="ECO:0007669"/>
    <property type="project" value="UniProtKB-KW"/>
</dbReference>
<feature type="domain" description="Nitrite/Sulfite reductase ferredoxin-like" evidence="7">
    <location>
        <begin position="16"/>
        <end position="81"/>
    </location>
</feature>
<protein>
    <submittedName>
        <fullName evidence="8">Nitrite/sulfite reductase hemoprotein beta-component ferrodoxin domain protein</fullName>
    </submittedName>
</protein>
<evidence type="ECO:0000256" key="2">
    <source>
        <dbReference type="ARBA" id="ARBA00022617"/>
    </source>
</evidence>
<dbReference type="InterPro" id="IPR051329">
    <property type="entry name" value="NIR_SIR_4Fe-4S"/>
</dbReference>
<dbReference type="SUPFAM" id="SSF56014">
    <property type="entry name" value="Nitrite and sulphite reductase 4Fe-4S domain-like"/>
    <property type="match status" value="1"/>
</dbReference>
<evidence type="ECO:0000256" key="5">
    <source>
        <dbReference type="ARBA" id="ARBA00023004"/>
    </source>
</evidence>
<dbReference type="PROSITE" id="PS00365">
    <property type="entry name" value="NIR_SIR"/>
    <property type="match status" value="1"/>
</dbReference>
<dbReference type="GO" id="GO:0020037">
    <property type="term" value="F:heme binding"/>
    <property type="evidence" value="ECO:0007669"/>
    <property type="project" value="InterPro"/>
</dbReference>
<dbReference type="EMBL" id="CP001349">
    <property type="protein sequence ID" value="ACL57133.1"/>
    <property type="molecule type" value="Genomic_DNA"/>
</dbReference>
<evidence type="ECO:0000256" key="3">
    <source>
        <dbReference type="ARBA" id="ARBA00022723"/>
    </source>
</evidence>
<evidence type="ECO:0000313" key="8">
    <source>
        <dbReference type="EMBL" id="ACL57133.1"/>
    </source>
</evidence>
<evidence type="ECO:0000259" key="7">
    <source>
        <dbReference type="Pfam" id="PF03460"/>
    </source>
</evidence>
<dbReference type="InterPro" id="IPR006066">
    <property type="entry name" value="NO2/SO3_Rdtase_FeS/sirohaem_BS"/>
</dbReference>
<keyword evidence="6" id="KW-0411">Iron-sulfur</keyword>
<dbReference type="GO" id="GO:0051539">
    <property type="term" value="F:4 iron, 4 sulfur cluster binding"/>
    <property type="evidence" value="ECO:0007669"/>
    <property type="project" value="UniProtKB-KW"/>
</dbReference>
<dbReference type="KEGG" id="mno:Mnod_2150"/>
<evidence type="ECO:0000313" key="9">
    <source>
        <dbReference type="Proteomes" id="UP000008207"/>
    </source>
</evidence>
<keyword evidence="3" id="KW-0479">Metal-binding</keyword>
<dbReference type="InterPro" id="IPR036136">
    <property type="entry name" value="Nit/Sulf_reduc_fer-like_dom_sf"/>
</dbReference>
<proteinExistence type="predicted"/>
<dbReference type="Pfam" id="PF03460">
    <property type="entry name" value="NIR_SIR_ferr"/>
    <property type="match status" value="2"/>
</dbReference>
<dbReference type="InterPro" id="IPR005117">
    <property type="entry name" value="NiRdtase/SiRdtase_haem-b_fer"/>
</dbReference>
<dbReference type="HOGENOM" id="CLU_015667_3_2_5"/>
<dbReference type="PANTHER" id="PTHR32439">
    <property type="entry name" value="FERREDOXIN--NITRITE REDUCTASE, CHLOROPLASTIC"/>
    <property type="match status" value="1"/>
</dbReference>
<dbReference type="GO" id="GO:0016491">
    <property type="term" value="F:oxidoreductase activity"/>
    <property type="evidence" value="ECO:0007669"/>
    <property type="project" value="UniProtKB-KW"/>
</dbReference>
<keyword evidence="9" id="KW-1185">Reference proteome</keyword>
<keyword evidence="4" id="KW-0560">Oxidoreductase</keyword>
<feature type="domain" description="Nitrite/Sulfite reductase ferredoxin-like" evidence="7">
    <location>
        <begin position="296"/>
        <end position="358"/>
    </location>
</feature>
<keyword evidence="5" id="KW-0408">Iron</keyword>
<reference evidence="8 9" key="1">
    <citation type="submission" date="2009-01" db="EMBL/GenBank/DDBJ databases">
        <title>Complete sequence of chromosome of Methylobacterium nodulans ORS 2060.</title>
        <authorList>
            <consortium name="US DOE Joint Genome Institute"/>
            <person name="Lucas S."/>
            <person name="Copeland A."/>
            <person name="Lapidus A."/>
            <person name="Glavina del Rio T."/>
            <person name="Dalin E."/>
            <person name="Tice H."/>
            <person name="Bruce D."/>
            <person name="Goodwin L."/>
            <person name="Pitluck S."/>
            <person name="Sims D."/>
            <person name="Brettin T."/>
            <person name="Detter J.C."/>
            <person name="Han C."/>
            <person name="Larimer F."/>
            <person name="Land M."/>
            <person name="Hauser L."/>
            <person name="Kyrpides N."/>
            <person name="Ivanova N."/>
            <person name="Marx C.J."/>
            <person name="Richardson P."/>
        </authorList>
    </citation>
    <scope>NUCLEOTIDE SEQUENCE [LARGE SCALE GENOMIC DNA]</scope>
    <source>
        <strain evidence="9">LMG 21967 / CNCM I-2342 / ORS 2060</strain>
    </source>
</reference>
<evidence type="ECO:0000256" key="1">
    <source>
        <dbReference type="ARBA" id="ARBA00022485"/>
    </source>
</evidence>
<dbReference type="AlphaFoldDB" id="B8IUR5"/>
<dbReference type="PRINTS" id="PR00397">
    <property type="entry name" value="SIROHAEM"/>
</dbReference>
<dbReference type="SUPFAM" id="SSF55124">
    <property type="entry name" value="Nitrite/Sulfite reductase N-terminal domain-like"/>
    <property type="match status" value="2"/>
</dbReference>
<dbReference type="Gene3D" id="3.30.413.10">
    <property type="entry name" value="Sulfite Reductase Hemoprotein, domain 1"/>
    <property type="match status" value="1"/>
</dbReference>
<organism evidence="8 9">
    <name type="scientific">Methylobacterium nodulans (strain LMG 21967 / CNCM I-2342 / ORS 2060)</name>
    <dbReference type="NCBI Taxonomy" id="460265"/>
    <lineage>
        <taxon>Bacteria</taxon>
        <taxon>Pseudomonadati</taxon>
        <taxon>Pseudomonadota</taxon>
        <taxon>Alphaproteobacteria</taxon>
        <taxon>Hyphomicrobiales</taxon>
        <taxon>Methylobacteriaceae</taxon>
        <taxon>Methylobacterium</taxon>
    </lineage>
</organism>